<dbReference type="Gramene" id="RZC73166">
    <property type="protein sequence ID" value="RZC73166"/>
    <property type="gene ID" value="C5167_048646"/>
</dbReference>
<dbReference type="STRING" id="3469.A0A4Y7KJX1"/>
<gene>
    <name evidence="1" type="ORF">C5167_048646</name>
</gene>
<evidence type="ECO:0000313" key="2">
    <source>
        <dbReference type="Proteomes" id="UP000316621"/>
    </source>
</evidence>
<dbReference type="Proteomes" id="UP000316621">
    <property type="component" value="Chromosome 8"/>
</dbReference>
<protein>
    <submittedName>
        <fullName evidence="1">Uncharacterized protein</fullName>
    </submittedName>
</protein>
<organism evidence="1 2">
    <name type="scientific">Papaver somniferum</name>
    <name type="common">Opium poppy</name>
    <dbReference type="NCBI Taxonomy" id="3469"/>
    <lineage>
        <taxon>Eukaryota</taxon>
        <taxon>Viridiplantae</taxon>
        <taxon>Streptophyta</taxon>
        <taxon>Embryophyta</taxon>
        <taxon>Tracheophyta</taxon>
        <taxon>Spermatophyta</taxon>
        <taxon>Magnoliopsida</taxon>
        <taxon>Ranunculales</taxon>
        <taxon>Papaveraceae</taxon>
        <taxon>Papaveroideae</taxon>
        <taxon>Papaver</taxon>
    </lineage>
</organism>
<reference evidence="1 2" key="1">
    <citation type="journal article" date="2018" name="Science">
        <title>The opium poppy genome and morphinan production.</title>
        <authorList>
            <person name="Guo L."/>
            <person name="Winzer T."/>
            <person name="Yang X."/>
            <person name="Li Y."/>
            <person name="Ning Z."/>
            <person name="He Z."/>
            <person name="Teodor R."/>
            <person name="Lu Y."/>
            <person name="Bowser T.A."/>
            <person name="Graham I.A."/>
            <person name="Ye K."/>
        </authorList>
    </citation>
    <scope>NUCLEOTIDE SEQUENCE [LARGE SCALE GENOMIC DNA]</scope>
    <source>
        <strain evidence="2">cv. HN1</strain>
        <tissue evidence="1">Leaves</tissue>
    </source>
</reference>
<accession>A0A4Y7KJX1</accession>
<dbReference type="OrthoDB" id="5800476at2759"/>
<evidence type="ECO:0000313" key="1">
    <source>
        <dbReference type="EMBL" id="RZC73166.1"/>
    </source>
</evidence>
<proteinExistence type="predicted"/>
<name>A0A4Y7KJX1_PAPSO</name>
<dbReference type="EMBL" id="CM010722">
    <property type="protein sequence ID" value="RZC73166.1"/>
    <property type="molecule type" value="Genomic_DNA"/>
</dbReference>
<keyword evidence="2" id="KW-1185">Reference proteome</keyword>
<dbReference type="AlphaFoldDB" id="A0A4Y7KJX1"/>
<sequence length="115" mass="12972">MGETDEEATNQKVWNLAADLCDSLQTVVQSLRTEASYKDYIKEIDEAFPLEASYNLPLQGLKAGTKKQKHDETSEKKMLAPTEVCKSYPVISTIAYHCGLRISHTTRIRRGFSMT</sequence>